<dbReference type="GO" id="GO:0005506">
    <property type="term" value="F:iron ion binding"/>
    <property type="evidence" value="ECO:0007669"/>
    <property type="project" value="InterPro"/>
</dbReference>
<dbReference type="InterPro" id="IPR036396">
    <property type="entry name" value="Cyt_P450_sf"/>
</dbReference>
<dbReference type="InterPro" id="IPR017972">
    <property type="entry name" value="Cyt_P450_CS"/>
</dbReference>
<reference evidence="4 5" key="1">
    <citation type="submission" date="2020-08" db="EMBL/GenBank/DDBJ databases">
        <authorList>
            <person name="Hejnol A."/>
        </authorList>
    </citation>
    <scope>NUCLEOTIDE SEQUENCE [LARGE SCALE GENOMIC DNA]</scope>
</reference>
<dbReference type="PRINTS" id="PR00463">
    <property type="entry name" value="EP450I"/>
</dbReference>
<keyword evidence="3" id="KW-0503">Monooxygenase</keyword>
<comment type="similarity">
    <text evidence="1 3">Belongs to the cytochrome P450 family.</text>
</comment>
<evidence type="ECO:0000313" key="5">
    <source>
        <dbReference type="Proteomes" id="UP000549394"/>
    </source>
</evidence>
<dbReference type="PROSITE" id="PS00086">
    <property type="entry name" value="CYTOCHROME_P450"/>
    <property type="match status" value="1"/>
</dbReference>
<dbReference type="EMBL" id="CAJFCJ010000025">
    <property type="protein sequence ID" value="CAD5125172.1"/>
    <property type="molecule type" value="Genomic_DNA"/>
</dbReference>
<evidence type="ECO:0000256" key="3">
    <source>
        <dbReference type="RuleBase" id="RU000461"/>
    </source>
</evidence>
<feature type="binding site" description="axial binding residue" evidence="2">
    <location>
        <position position="415"/>
    </location>
    <ligand>
        <name>heme</name>
        <dbReference type="ChEBI" id="CHEBI:30413"/>
    </ligand>
    <ligandPart>
        <name>Fe</name>
        <dbReference type="ChEBI" id="CHEBI:18248"/>
    </ligandPart>
</feature>
<dbReference type="GO" id="GO:0016705">
    <property type="term" value="F:oxidoreductase activity, acting on paired donors, with incorporation or reduction of molecular oxygen"/>
    <property type="evidence" value="ECO:0007669"/>
    <property type="project" value="InterPro"/>
</dbReference>
<dbReference type="SUPFAM" id="SSF48264">
    <property type="entry name" value="Cytochrome P450"/>
    <property type="match status" value="1"/>
</dbReference>
<organism evidence="4 5">
    <name type="scientific">Dimorphilus gyrociliatus</name>
    <dbReference type="NCBI Taxonomy" id="2664684"/>
    <lineage>
        <taxon>Eukaryota</taxon>
        <taxon>Metazoa</taxon>
        <taxon>Spiralia</taxon>
        <taxon>Lophotrochozoa</taxon>
        <taxon>Annelida</taxon>
        <taxon>Polychaeta</taxon>
        <taxon>Polychaeta incertae sedis</taxon>
        <taxon>Dinophilidae</taxon>
        <taxon>Dimorphilus</taxon>
    </lineage>
</organism>
<dbReference type="Gene3D" id="1.10.630.10">
    <property type="entry name" value="Cytochrome P450"/>
    <property type="match status" value="1"/>
</dbReference>
<dbReference type="GO" id="GO:0020037">
    <property type="term" value="F:heme binding"/>
    <property type="evidence" value="ECO:0007669"/>
    <property type="project" value="InterPro"/>
</dbReference>
<evidence type="ECO:0000256" key="2">
    <source>
        <dbReference type="PIRSR" id="PIRSR602401-1"/>
    </source>
</evidence>
<comment type="cofactor">
    <cofactor evidence="2">
        <name>heme</name>
        <dbReference type="ChEBI" id="CHEBI:30413"/>
    </cofactor>
</comment>
<keyword evidence="2 3" id="KW-0479">Metal-binding</keyword>
<dbReference type="GO" id="GO:0004497">
    <property type="term" value="F:monooxygenase activity"/>
    <property type="evidence" value="ECO:0007669"/>
    <property type="project" value="UniProtKB-KW"/>
</dbReference>
<evidence type="ECO:0000313" key="4">
    <source>
        <dbReference type="EMBL" id="CAD5125172.1"/>
    </source>
</evidence>
<evidence type="ECO:0000256" key="1">
    <source>
        <dbReference type="ARBA" id="ARBA00010617"/>
    </source>
</evidence>
<dbReference type="OrthoDB" id="1470350at2759"/>
<protein>
    <submittedName>
        <fullName evidence="4">DgyrCDS13415</fullName>
    </submittedName>
</protein>
<keyword evidence="2 3" id="KW-0408">Iron</keyword>
<dbReference type="Pfam" id="PF00067">
    <property type="entry name" value="p450"/>
    <property type="match status" value="1"/>
</dbReference>
<keyword evidence="2 3" id="KW-0349">Heme</keyword>
<dbReference type="InterPro" id="IPR002401">
    <property type="entry name" value="Cyt_P450_E_grp-I"/>
</dbReference>
<sequence>MNRALKDLPKPSSHWFYGEAHHFFNRETVFQTMEKMSEEFNGLWKGKTGPVIERMFITKVKYAKEILNTAEPKDSFGYSFLKLWLGDGLLLSYGPKWFRNRRLLTPAFHFDILKPYTKLYSDCANALVAKWQARLENGDGNQIELHDDISLMTLDSLLKCIFGLHTECQNEKVEHPYLQAVQRVTYLLIQRFVNPILLSPFIYYLTPNSWSYLYNIHKLHSFTRKVIKERQALLKAKPDYTKHRRYLDFIDILLSARDENGKGLSDQEIADEVDTFMFEGHDTTAAGISFALYNLAKYPEIQEKCREEVMEVLGESDTVSWNDLSKLTYLTKTLKESLRVSPPVPSIQREITEERVLSNGMRLEKGVAIFLSIYCLHRDPDVWENPGKFDPERHAKKGDKDAFSFVPFSAGPRNCIGQNFALNEMKATIAIILKNFVLKEVEGFKPKPSMQITLKSLNGLPILIEPVA</sequence>
<gene>
    <name evidence="4" type="ORF">DGYR_LOCUS12599</name>
</gene>
<proteinExistence type="inferred from homology"/>
<dbReference type="PRINTS" id="PR00385">
    <property type="entry name" value="P450"/>
</dbReference>
<dbReference type="InterPro" id="IPR050196">
    <property type="entry name" value="Cytochrome_P450_Monoox"/>
</dbReference>
<name>A0A7I8WAK0_9ANNE</name>
<dbReference type="Proteomes" id="UP000549394">
    <property type="component" value="Unassembled WGS sequence"/>
</dbReference>
<accession>A0A7I8WAK0</accession>
<dbReference type="InterPro" id="IPR001128">
    <property type="entry name" value="Cyt_P450"/>
</dbReference>
<dbReference type="PANTHER" id="PTHR24291">
    <property type="entry name" value="CYTOCHROME P450 FAMILY 4"/>
    <property type="match status" value="1"/>
</dbReference>
<dbReference type="CDD" id="cd20659">
    <property type="entry name" value="CYP4B_4F-like"/>
    <property type="match status" value="1"/>
</dbReference>
<keyword evidence="3" id="KW-0560">Oxidoreductase</keyword>
<comment type="caution">
    <text evidence="4">The sequence shown here is derived from an EMBL/GenBank/DDBJ whole genome shotgun (WGS) entry which is preliminary data.</text>
</comment>
<keyword evidence="5" id="KW-1185">Reference proteome</keyword>
<dbReference type="AlphaFoldDB" id="A0A7I8WAK0"/>
<dbReference type="PANTHER" id="PTHR24291:SF201">
    <property type="entry name" value="CYTOCHROME P450, FAMILY 4, SUBFAMILY B, POLYPEPTIDE 7"/>
    <property type="match status" value="1"/>
</dbReference>